<evidence type="ECO:0000313" key="2">
    <source>
        <dbReference type="EMBL" id="CAE0726101.1"/>
    </source>
</evidence>
<feature type="compositionally biased region" description="Low complexity" evidence="1">
    <location>
        <begin position="107"/>
        <end position="128"/>
    </location>
</feature>
<feature type="compositionally biased region" description="Polar residues" evidence="1">
    <location>
        <begin position="291"/>
        <end position="305"/>
    </location>
</feature>
<proteinExistence type="predicted"/>
<reference evidence="2" key="1">
    <citation type="submission" date="2021-01" db="EMBL/GenBank/DDBJ databases">
        <authorList>
            <person name="Corre E."/>
            <person name="Pelletier E."/>
            <person name="Niang G."/>
            <person name="Scheremetjew M."/>
            <person name="Finn R."/>
            <person name="Kale V."/>
            <person name="Holt S."/>
            <person name="Cochrane G."/>
            <person name="Meng A."/>
            <person name="Brown T."/>
            <person name="Cohen L."/>
        </authorList>
    </citation>
    <scope>NUCLEOTIDE SEQUENCE</scope>
    <source>
        <strain evidence="2">10249 10 AB</strain>
    </source>
</reference>
<sequence>MDTSFFDLKTSLYDDDVNFGSVEGNYVEDDVENDEYAKDYEYYAGGINHTENENEIVKKEIIEDEIFHDNANDLYLEDMDIAESDDTVGSPMDDGDEESVDNADINVNANANNTDSKINSNSNSNSNNDKLYRRSTLSTAASSHYSASHSHSHSHSQGLSDEVLDDALQDPFLMEKILGRELYEMKPEEREAATNELHGVEFESNKGVVGGMQQHHRGSNISNFTNAATSNAAYANNHHNDNDCAFDPSSLSSITRIPNETTKESPAKTAFFLAEMQDVLDELVPPSSVASNHDMNINSNINANQSPNHSNHHSNRRRQYHAYRRGLELNSDYIRTPEYRLRFLRADRFDARKAALRYCNCLNLLFKWFGATIFHRQLYLSDLTMLEQKYCRDGNVQVLPSRDRIGRRVLVFIGRHDASTPEEYAAAFRLLIYLIWTIPAQDVTTQVKGAVVLIFPTFEDSAVLAKHSAKKLNQILHTIPLRYSAIHFCIPNSPINNMVRSLCLLLIGPEGRRVCRVHTGSPVEVDYALSSYGIIIKDIPRTYTFMIKTKNWARFVKVRTAIDNFHKKSVPRDASTSTSAVDVDHHGHRQSSQSQSQSKEQRQQQICGVECPEVNCILFGNKAMAWDHPGNIEFRDLIEEKELERQTRPKTLSLKGDKYNDHIIDEGRLKNYVYMEYDKKNLWYTEITDDDVLRHKVTQLLTGIRKRRKATRMAQKMRADSCPSPSLSSSLSLSPDAETSCTNTNINTITKAGATTNPCGGFHSFVQNKELPVSNRFGGLN</sequence>
<feature type="compositionally biased region" description="Low complexity" evidence="1">
    <location>
        <begin position="135"/>
        <end position="149"/>
    </location>
</feature>
<dbReference type="EMBL" id="HBIX01027927">
    <property type="protein sequence ID" value="CAE0726101.1"/>
    <property type="molecule type" value="Transcribed_RNA"/>
</dbReference>
<protein>
    <recommendedName>
        <fullName evidence="3">CRAL-TRIO domain-containing protein</fullName>
    </recommendedName>
</protein>
<organism evidence="2">
    <name type="scientific">Pseudo-nitzschia australis</name>
    <dbReference type="NCBI Taxonomy" id="44445"/>
    <lineage>
        <taxon>Eukaryota</taxon>
        <taxon>Sar</taxon>
        <taxon>Stramenopiles</taxon>
        <taxon>Ochrophyta</taxon>
        <taxon>Bacillariophyta</taxon>
        <taxon>Bacillariophyceae</taxon>
        <taxon>Bacillariophycidae</taxon>
        <taxon>Bacillariales</taxon>
        <taxon>Bacillariaceae</taxon>
        <taxon>Pseudo-nitzschia</taxon>
    </lineage>
</organism>
<feature type="region of interest" description="Disordered" evidence="1">
    <location>
        <begin position="569"/>
        <end position="601"/>
    </location>
</feature>
<evidence type="ECO:0008006" key="3">
    <source>
        <dbReference type="Google" id="ProtNLM"/>
    </source>
</evidence>
<dbReference type="AlphaFoldDB" id="A0A7S4EPH3"/>
<evidence type="ECO:0000256" key="1">
    <source>
        <dbReference type="SAM" id="MobiDB-lite"/>
    </source>
</evidence>
<feature type="region of interest" description="Disordered" evidence="1">
    <location>
        <begin position="107"/>
        <end position="159"/>
    </location>
</feature>
<feature type="region of interest" description="Disordered" evidence="1">
    <location>
        <begin position="291"/>
        <end position="318"/>
    </location>
</feature>
<gene>
    <name evidence="2" type="ORF">PAUS00366_LOCUS18858</name>
</gene>
<feature type="region of interest" description="Disordered" evidence="1">
    <location>
        <begin position="715"/>
        <end position="738"/>
    </location>
</feature>
<feature type="compositionally biased region" description="Low complexity" evidence="1">
    <location>
        <begin position="723"/>
        <end position="735"/>
    </location>
</feature>
<accession>A0A7S4EPH3</accession>
<name>A0A7S4EPH3_9STRA</name>